<dbReference type="Proteomes" id="UP000632858">
    <property type="component" value="Unassembled WGS sequence"/>
</dbReference>
<sequence>MYKNTATAAKPDNAPVQLNNRYRPRDTGIGYGKSSGYAATRRYANTAAVSLVRVR</sequence>
<dbReference type="AlphaFoldDB" id="A0A917FSN6"/>
<keyword evidence="3" id="KW-1185">Reference proteome</keyword>
<comment type="caution">
    <text evidence="2">The sequence shown here is derived from an EMBL/GenBank/DDBJ whole genome shotgun (WGS) entry which is preliminary data.</text>
</comment>
<dbReference type="EMBL" id="BMFO01000008">
    <property type="protein sequence ID" value="GGF98654.1"/>
    <property type="molecule type" value="Genomic_DNA"/>
</dbReference>
<evidence type="ECO:0000313" key="2">
    <source>
        <dbReference type="EMBL" id="GGF98654.1"/>
    </source>
</evidence>
<accession>A0A917FSN6</accession>
<organism evidence="2 3">
    <name type="scientific">Arenimonas maotaiensis</name>
    <dbReference type="NCBI Taxonomy" id="1446479"/>
    <lineage>
        <taxon>Bacteria</taxon>
        <taxon>Pseudomonadati</taxon>
        <taxon>Pseudomonadota</taxon>
        <taxon>Gammaproteobacteria</taxon>
        <taxon>Lysobacterales</taxon>
        <taxon>Lysobacteraceae</taxon>
        <taxon>Arenimonas</taxon>
    </lineage>
</organism>
<evidence type="ECO:0000313" key="3">
    <source>
        <dbReference type="Proteomes" id="UP000632858"/>
    </source>
</evidence>
<reference evidence="2" key="1">
    <citation type="journal article" date="2014" name="Int. J. Syst. Evol. Microbiol.">
        <title>Complete genome sequence of Corynebacterium casei LMG S-19264T (=DSM 44701T), isolated from a smear-ripened cheese.</title>
        <authorList>
            <consortium name="US DOE Joint Genome Institute (JGI-PGF)"/>
            <person name="Walter F."/>
            <person name="Albersmeier A."/>
            <person name="Kalinowski J."/>
            <person name="Ruckert C."/>
        </authorList>
    </citation>
    <scope>NUCLEOTIDE SEQUENCE</scope>
    <source>
        <strain evidence="2">CGMCC 1.12726</strain>
    </source>
</reference>
<feature type="region of interest" description="Disordered" evidence="1">
    <location>
        <begin position="1"/>
        <end position="34"/>
    </location>
</feature>
<name>A0A917FSN6_9GAMM</name>
<gene>
    <name evidence="2" type="ORF">GCM10010960_20320</name>
</gene>
<evidence type="ECO:0000256" key="1">
    <source>
        <dbReference type="SAM" id="MobiDB-lite"/>
    </source>
</evidence>
<proteinExistence type="predicted"/>
<dbReference type="RefSeq" id="WP_188450298.1">
    <property type="nucleotide sequence ID" value="NZ_BMFO01000008.1"/>
</dbReference>
<protein>
    <submittedName>
        <fullName evidence="2">Uncharacterized protein</fullName>
    </submittedName>
</protein>
<reference evidence="2" key="2">
    <citation type="submission" date="2020-09" db="EMBL/GenBank/DDBJ databases">
        <authorList>
            <person name="Sun Q."/>
            <person name="Zhou Y."/>
        </authorList>
    </citation>
    <scope>NUCLEOTIDE SEQUENCE</scope>
    <source>
        <strain evidence="2">CGMCC 1.12726</strain>
    </source>
</reference>